<evidence type="ECO:0000313" key="3">
    <source>
        <dbReference type="Proteomes" id="UP001139006"/>
    </source>
</evidence>
<proteinExistence type="predicted"/>
<dbReference type="Proteomes" id="UP001139006">
    <property type="component" value="Unassembled WGS sequence"/>
</dbReference>
<gene>
    <name evidence="2" type="ORF">LB941_00840</name>
</gene>
<sequence length="161" mass="18699">MKKHLNLSYALAWLVIFLGVPTPLLLLLNRSTSSDFWRYKLLVILYCWLLTSLCVATSNGKFMQVSKNILNKQLISLSKNFYYIKKALQNWNFLATFKVTRILQWMVFVAVIFIWSLIQFNDALTENIPFILTLNAYTFVAIILYAIKMLFGEASGNIVKR</sequence>
<dbReference type="AlphaFoldDB" id="A0A9X2FHQ2"/>
<organism evidence="2 3">
    <name type="scientific">Ligilactobacillus ubinensis</name>
    <dbReference type="NCBI Taxonomy" id="2876789"/>
    <lineage>
        <taxon>Bacteria</taxon>
        <taxon>Bacillati</taxon>
        <taxon>Bacillota</taxon>
        <taxon>Bacilli</taxon>
        <taxon>Lactobacillales</taxon>
        <taxon>Lactobacillaceae</taxon>
        <taxon>Ligilactobacillus</taxon>
    </lineage>
</organism>
<keyword evidence="1" id="KW-0472">Membrane</keyword>
<feature type="transmembrane region" description="Helical" evidence="1">
    <location>
        <begin position="102"/>
        <end position="118"/>
    </location>
</feature>
<dbReference type="EMBL" id="JAIULA010000001">
    <property type="protein sequence ID" value="MCP0885879.1"/>
    <property type="molecule type" value="Genomic_DNA"/>
</dbReference>
<comment type="caution">
    <text evidence="2">The sequence shown here is derived from an EMBL/GenBank/DDBJ whole genome shotgun (WGS) entry which is preliminary data.</text>
</comment>
<keyword evidence="3" id="KW-1185">Reference proteome</keyword>
<feature type="transmembrane region" description="Helical" evidence="1">
    <location>
        <begin position="39"/>
        <end position="57"/>
    </location>
</feature>
<protein>
    <submittedName>
        <fullName evidence="2">Uncharacterized protein</fullName>
    </submittedName>
</protein>
<keyword evidence="1" id="KW-0812">Transmembrane</keyword>
<dbReference type="RefSeq" id="WP_253358640.1">
    <property type="nucleotide sequence ID" value="NZ_JAIULA010000001.1"/>
</dbReference>
<accession>A0A9X2FHQ2</accession>
<feature type="transmembrane region" description="Helical" evidence="1">
    <location>
        <begin position="7"/>
        <end position="27"/>
    </location>
</feature>
<evidence type="ECO:0000256" key="1">
    <source>
        <dbReference type="SAM" id="Phobius"/>
    </source>
</evidence>
<name>A0A9X2FHQ2_9LACO</name>
<evidence type="ECO:0000313" key="2">
    <source>
        <dbReference type="EMBL" id="MCP0885879.1"/>
    </source>
</evidence>
<reference evidence="2 3" key="1">
    <citation type="journal article" date="2023" name="Int. J. Syst. Evol. Microbiol.">
        <title>Ligilactobacillus ubinensis sp. nov., a novel species isolated from the wild ferment of a durian fruit (Durio zibethinus).</title>
        <authorList>
            <person name="Heng Y.C."/>
            <person name="Menon N."/>
            <person name="Chen B."/>
            <person name="Loo B.Z.L."/>
            <person name="Wong G.W.J."/>
            <person name="Lim A.C.H."/>
            <person name="Silvaraju S."/>
            <person name="Kittelmann S."/>
        </authorList>
    </citation>
    <scope>NUCLEOTIDE SEQUENCE [LARGE SCALE GENOMIC DNA]</scope>
    <source>
        <strain evidence="2 3">WILCCON 0076</strain>
    </source>
</reference>
<feature type="transmembrane region" description="Helical" evidence="1">
    <location>
        <begin position="130"/>
        <end position="151"/>
    </location>
</feature>
<keyword evidence="1" id="KW-1133">Transmembrane helix</keyword>